<reference evidence="4 5" key="1">
    <citation type="submission" date="2020-08" db="EMBL/GenBank/DDBJ databases">
        <title>Genomic Encyclopedia of Type Strains, Phase IV (KMG-IV): sequencing the most valuable type-strain genomes for metagenomic binning, comparative biology and taxonomic classification.</title>
        <authorList>
            <person name="Goeker M."/>
        </authorList>
    </citation>
    <scope>NUCLEOTIDE SEQUENCE [LARGE SCALE GENOMIC DNA]</scope>
    <source>
        <strain evidence="4 5">DSM 19612</strain>
    </source>
</reference>
<sequence>MGYIVRKATKNDFEQINRLGAQLHELHSTNRSDLYAITNNPIEWEYFMNFLEGETTYLYVAVDTDKNKLIGHTFLREEHTPDIPVLVPRKILYMNILCVDDTYRGKGIGRLLFDYTKQLAKEIKADAVELDVSSFNVNAVKFYESLGLTEKSKRMELPLY</sequence>
<protein>
    <submittedName>
        <fullName evidence="4">Ribosomal protein S18 acetylase RimI-like enzyme</fullName>
    </submittedName>
</protein>
<dbReference type="Pfam" id="PF00583">
    <property type="entry name" value="Acetyltransf_1"/>
    <property type="match status" value="1"/>
</dbReference>
<dbReference type="GO" id="GO:0005840">
    <property type="term" value="C:ribosome"/>
    <property type="evidence" value="ECO:0007669"/>
    <property type="project" value="UniProtKB-KW"/>
</dbReference>
<dbReference type="Proteomes" id="UP000581688">
    <property type="component" value="Unassembled WGS sequence"/>
</dbReference>
<keyword evidence="2" id="KW-0012">Acyltransferase</keyword>
<dbReference type="GO" id="GO:0008080">
    <property type="term" value="F:N-acetyltransferase activity"/>
    <property type="evidence" value="ECO:0007669"/>
    <property type="project" value="UniProtKB-ARBA"/>
</dbReference>
<dbReference type="RefSeq" id="WP_174495575.1">
    <property type="nucleotide sequence ID" value="NZ_CADDWK010000004.1"/>
</dbReference>
<feature type="domain" description="N-acetyltransferase" evidence="3">
    <location>
        <begin position="3"/>
        <end position="160"/>
    </location>
</feature>
<dbReference type="AlphaFoldDB" id="A0A841Q4R1"/>
<keyword evidence="4" id="KW-0687">Ribonucleoprotein</keyword>
<keyword evidence="4" id="KW-0689">Ribosomal protein</keyword>
<dbReference type="PANTHER" id="PTHR10545">
    <property type="entry name" value="DIAMINE N-ACETYLTRANSFERASE"/>
    <property type="match status" value="1"/>
</dbReference>
<gene>
    <name evidence="4" type="ORF">HNQ94_001780</name>
</gene>
<dbReference type="PANTHER" id="PTHR10545:SF29">
    <property type="entry name" value="GH14572P-RELATED"/>
    <property type="match status" value="1"/>
</dbReference>
<dbReference type="SUPFAM" id="SSF55729">
    <property type="entry name" value="Acyl-CoA N-acyltransferases (Nat)"/>
    <property type="match status" value="1"/>
</dbReference>
<dbReference type="EMBL" id="JACHGH010000004">
    <property type="protein sequence ID" value="MBB6453332.1"/>
    <property type="molecule type" value="Genomic_DNA"/>
</dbReference>
<dbReference type="Gene3D" id="3.40.630.30">
    <property type="match status" value="1"/>
</dbReference>
<evidence type="ECO:0000256" key="2">
    <source>
        <dbReference type="ARBA" id="ARBA00023315"/>
    </source>
</evidence>
<keyword evidence="5" id="KW-1185">Reference proteome</keyword>
<evidence type="ECO:0000313" key="4">
    <source>
        <dbReference type="EMBL" id="MBB6453332.1"/>
    </source>
</evidence>
<dbReference type="CDD" id="cd04301">
    <property type="entry name" value="NAT_SF"/>
    <property type="match status" value="1"/>
</dbReference>
<evidence type="ECO:0000259" key="3">
    <source>
        <dbReference type="PROSITE" id="PS51186"/>
    </source>
</evidence>
<dbReference type="InterPro" id="IPR016181">
    <property type="entry name" value="Acyl_CoA_acyltransferase"/>
</dbReference>
<name>A0A841Q4R1_9BACI</name>
<comment type="caution">
    <text evidence="4">The sequence shown here is derived from an EMBL/GenBank/DDBJ whole genome shotgun (WGS) entry which is preliminary data.</text>
</comment>
<evidence type="ECO:0000256" key="1">
    <source>
        <dbReference type="ARBA" id="ARBA00022679"/>
    </source>
</evidence>
<accession>A0A841Q4R1</accession>
<evidence type="ECO:0000313" key="5">
    <source>
        <dbReference type="Proteomes" id="UP000581688"/>
    </source>
</evidence>
<dbReference type="InterPro" id="IPR000182">
    <property type="entry name" value="GNAT_dom"/>
</dbReference>
<organism evidence="4 5">
    <name type="scientific">Salirhabdus euzebyi</name>
    <dbReference type="NCBI Taxonomy" id="394506"/>
    <lineage>
        <taxon>Bacteria</taxon>
        <taxon>Bacillati</taxon>
        <taxon>Bacillota</taxon>
        <taxon>Bacilli</taxon>
        <taxon>Bacillales</taxon>
        <taxon>Bacillaceae</taxon>
        <taxon>Salirhabdus</taxon>
    </lineage>
</organism>
<dbReference type="InterPro" id="IPR051016">
    <property type="entry name" value="Diverse_Substrate_AcTransf"/>
</dbReference>
<proteinExistence type="predicted"/>
<keyword evidence="1" id="KW-0808">Transferase</keyword>
<dbReference type="PROSITE" id="PS51186">
    <property type="entry name" value="GNAT"/>
    <property type="match status" value="1"/>
</dbReference>